<dbReference type="PANTHER" id="PTHR12526">
    <property type="entry name" value="GLYCOSYLTRANSFERASE"/>
    <property type="match status" value="1"/>
</dbReference>
<evidence type="ECO:0000313" key="4">
    <source>
        <dbReference type="Proteomes" id="UP000027821"/>
    </source>
</evidence>
<dbReference type="Pfam" id="PF13439">
    <property type="entry name" value="Glyco_transf_4"/>
    <property type="match status" value="1"/>
</dbReference>
<name>A0A074L0F6_9BACT</name>
<organism evidence="3 4">
    <name type="scientific">Anditalea andensis</name>
    <dbReference type="NCBI Taxonomy" id="1048983"/>
    <lineage>
        <taxon>Bacteria</taxon>
        <taxon>Pseudomonadati</taxon>
        <taxon>Bacteroidota</taxon>
        <taxon>Cytophagia</taxon>
        <taxon>Cytophagales</taxon>
        <taxon>Cytophagaceae</taxon>
        <taxon>Anditalea</taxon>
    </lineage>
</organism>
<accession>A0A074L0F6</accession>
<dbReference type="InterPro" id="IPR028098">
    <property type="entry name" value="Glyco_trans_4-like_N"/>
</dbReference>
<comment type="caution">
    <text evidence="3">The sequence shown here is derived from an EMBL/GenBank/DDBJ whole genome shotgun (WGS) entry which is preliminary data.</text>
</comment>
<feature type="domain" description="Glycosyl transferase family 1" evidence="1">
    <location>
        <begin position="214"/>
        <end position="370"/>
    </location>
</feature>
<dbReference type="GO" id="GO:0016757">
    <property type="term" value="F:glycosyltransferase activity"/>
    <property type="evidence" value="ECO:0007669"/>
    <property type="project" value="InterPro"/>
</dbReference>
<keyword evidence="4" id="KW-1185">Reference proteome</keyword>
<protein>
    <recommendedName>
        <fullName evidence="5">Glycosyltransferase</fullName>
    </recommendedName>
</protein>
<reference evidence="3 4" key="1">
    <citation type="submission" date="2014-04" db="EMBL/GenBank/DDBJ databases">
        <title>Characterization and application of a salt tolerant electro-active bacterium.</title>
        <authorList>
            <person name="Yang L."/>
            <person name="Wei S."/>
            <person name="Tay Q.X.M."/>
        </authorList>
    </citation>
    <scope>NUCLEOTIDE SEQUENCE [LARGE SCALE GENOMIC DNA]</scope>
    <source>
        <strain evidence="3 4">LY1</strain>
    </source>
</reference>
<dbReference type="Gene3D" id="3.40.50.2000">
    <property type="entry name" value="Glycogen Phosphorylase B"/>
    <property type="match status" value="2"/>
</dbReference>
<dbReference type="InterPro" id="IPR001296">
    <property type="entry name" value="Glyco_trans_1"/>
</dbReference>
<dbReference type="AlphaFoldDB" id="A0A074L0F6"/>
<dbReference type="RefSeq" id="WP_035070537.1">
    <property type="nucleotide sequence ID" value="NZ_JMIH01000014.1"/>
</dbReference>
<evidence type="ECO:0000313" key="3">
    <source>
        <dbReference type="EMBL" id="KEO74609.1"/>
    </source>
</evidence>
<dbReference type="eggNOG" id="COG0438">
    <property type="taxonomic scope" value="Bacteria"/>
</dbReference>
<evidence type="ECO:0008006" key="5">
    <source>
        <dbReference type="Google" id="ProtNLM"/>
    </source>
</evidence>
<evidence type="ECO:0000259" key="1">
    <source>
        <dbReference type="Pfam" id="PF00534"/>
    </source>
</evidence>
<dbReference type="OrthoDB" id="9790710at2"/>
<dbReference type="SUPFAM" id="SSF53756">
    <property type="entry name" value="UDP-Glycosyltransferase/glycogen phosphorylase"/>
    <property type="match status" value="1"/>
</dbReference>
<feature type="domain" description="Glycosyltransferase subfamily 4-like N-terminal" evidence="2">
    <location>
        <begin position="17"/>
        <end position="172"/>
    </location>
</feature>
<gene>
    <name evidence="3" type="ORF">EL17_02740</name>
</gene>
<dbReference type="EMBL" id="JMIH01000014">
    <property type="protein sequence ID" value="KEO74609.1"/>
    <property type="molecule type" value="Genomic_DNA"/>
</dbReference>
<dbReference type="Proteomes" id="UP000027821">
    <property type="component" value="Unassembled WGS sequence"/>
</dbReference>
<evidence type="ECO:0000259" key="2">
    <source>
        <dbReference type="Pfam" id="PF13439"/>
    </source>
</evidence>
<proteinExistence type="predicted"/>
<sequence>MSDSPIKLIRIVPLLDFGGLEQRVHLTAKSLKNNRMIDLGIIALGQGGAKERSLRSEGVLVQVMNHSIRIPNLVLIFRLIKIFKKTKPHIIHTSGAEANFHGLVAAKISGIPLRIGEEIGFPNHSFFWACLFKLVYLNANKVLAISESVKQRLIALGEVKANKVEVIYNPLDMGCMFAKNTISVVSSNLDSRIYQVFNRKNMRDFSRIGTQVNQGKTFVFIITCRLVPIKNLKTLINVFGEICKDKRDFLQLWLVGDGPQRGLLELLVKDLGLVSQVIFFGFIQDVKPYLTAADAFVLPSFSEGFSNSLVEAMQCGLPCIVTNQGGPGEIIIDCESGYLIDPYQPGQLKDAMVKLIEMDGSMRKKIGQIAQISIRKYSLQNHMVRLMEIYNIPSPKIPMNTPLL</sequence>
<dbReference type="Pfam" id="PF00534">
    <property type="entry name" value="Glycos_transf_1"/>
    <property type="match status" value="1"/>
</dbReference>
<dbReference type="STRING" id="1048983.EL17_02740"/>